<reference evidence="1 2" key="1">
    <citation type="submission" date="2019-02" db="EMBL/GenBank/DDBJ databases">
        <title>Sequencing the genomes of 1000 actinobacteria strains.</title>
        <authorList>
            <person name="Klenk H.-P."/>
        </authorList>
    </citation>
    <scope>NUCLEOTIDE SEQUENCE [LARGE SCALE GENOMIC DNA]</scope>
    <source>
        <strain evidence="1 2">DSM 45162</strain>
    </source>
</reference>
<evidence type="ECO:0000313" key="1">
    <source>
        <dbReference type="EMBL" id="RZU50024.1"/>
    </source>
</evidence>
<dbReference type="AlphaFoldDB" id="A0A4Q7ZHW4"/>
<dbReference type="Gene3D" id="3.10.129.10">
    <property type="entry name" value="Hotdog Thioesterase"/>
    <property type="match status" value="1"/>
</dbReference>
<keyword evidence="2" id="KW-1185">Reference proteome</keyword>
<sequence length="197" mass="20289">MASGAAADGRAFEVTLRIPPPLDTELAVADGKVTAPDGTLVAEVTETADAGPGVPAASLAEAQAAAKAYPGFTDHPFPTCYVCGPHHRDGLRIFPGLLSDERTAAPWTVPPDVRVETMWAALDCPGGWSALHIGRVYVLGRIAVAVDALPQPGATCVVVGRASALRGRKATVDSTVYGPDGARLATAHATWIALSDE</sequence>
<comment type="caution">
    <text evidence="1">The sequence shown here is derived from an EMBL/GenBank/DDBJ whole genome shotgun (WGS) entry which is preliminary data.</text>
</comment>
<gene>
    <name evidence="1" type="ORF">EV385_1785</name>
</gene>
<accession>A0A4Q7ZHW4</accession>
<protein>
    <recommendedName>
        <fullName evidence="3">Thioesterase superfamily protein</fullName>
    </recommendedName>
</protein>
<dbReference type="SUPFAM" id="SSF54637">
    <property type="entry name" value="Thioesterase/thiol ester dehydrase-isomerase"/>
    <property type="match status" value="1"/>
</dbReference>
<evidence type="ECO:0000313" key="2">
    <source>
        <dbReference type="Proteomes" id="UP000292564"/>
    </source>
</evidence>
<dbReference type="EMBL" id="SHKY01000001">
    <property type="protein sequence ID" value="RZU50024.1"/>
    <property type="molecule type" value="Genomic_DNA"/>
</dbReference>
<evidence type="ECO:0008006" key="3">
    <source>
        <dbReference type="Google" id="ProtNLM"/>
    </source>
</evidence>
<proteinExistence type="predicted"/>
<dbReference type="Proteomes" id="UP000292564">
    <property type="component" value="Unassembled WGS sequence"/>
</dbReference>
<organism evidence="1 2">
    <name type="scientific">Krasilnikovia cinnamomea</name>
    <dbReference type="NCBI Taxonomy" id="349313"/>
    <lineage>
        <taxon>Bacteria</taxon>
        <taxon>Bacillati</taxon>
        <taxon>Actinomycetota</taxon>
        <taxon>Actinomycetes</taxon>
        <taxon>Micromonosporales</taxon>
        <taxon>Micromonosporaceae</taxon>
        <taxon>Krasilnikovia</taxon>
    </lineage>
</organism>
<dbReference type="InterPro" id="IPR029069">
    <property type="entry name" value="HotDog_dom_sf"/>
</dbReference>
<name>A0A4Q7ZHW4_9ACTN</name>